<evidence type="ECO:0000313" key="5">
    <source>
        <dbReference type="Proteomes" id="UP000283523"/>
    </source>
</evidence>
<accession>A0A418LZ82</accession>
<dbReference type="Gene3D" id="2.60.120.1440">
    <property type="match status" value="1"/>
</dbReference>
<dbReference type="InterPro" id="IPR032508">
    <property type="entry name" value="FecR_C"/>
</dbReference>
<dbReference type="InterPro" id="IPR012373">
    <property type="entry name" value="Ferrdict_sens_TM"/>
</dbReference>
<sequence>MNYDNYTVEDLAADSFFRQWVLQPDQDSDQFWVNVLQQHPQQAATVVRAIQLVRQLNQATTPEQSAADPDQLDAIWQALQKKVDQEAYPPSPVGRVVRVHSLWGRWAAAAGIVLALGIGWWFANRPGSVRPTGTGSALIATKGESLREQTNNTTEVILIKLTDGSTVELQPNSRISYPESFASDRREVSLSGDAFFQVTKNPGRPFLVYAGETVTKVVGTSFRVRAFEQDKTVSVVVRTGRVSVFSRRDFDRQQQQAAAQVAGVLLTPNQRATFHRWNEQLAKDLIEEPLPLPSTPLNQELVFDDRPVADVFKALESQYGLDIIFDATTLSHCLITTTLSSNEGLYKRLDRICRAIGATYETVDGQLIITSTGCTP</sequence>
<keyword evidence="1" id="KW-0812">Transmembrane</keyword>
<dbReference type="AlphaFoldDB" id="A0A418LZ82"/>
<dbReference type="Pfam" id="PF04773">
    <property type="entry name" value="FecR"/>
    <property type="match status" value="1"/>
</dbReference>
<dbReference type="PANTHER" id="PTHR30273:SF2">
    <property type="entry name" value="PROTEIN FECR"/>
    <property type="match status" value="1"/>
</dbReference>
<feature type="transmembrane region" description="Helical" evidence="1">
    <location>
        <begin position="102"/>
        <end position="123"/>
    </location>
</feature>
<dbReference type="PIRSF" id="PIRSF018266">
    <property type="entry name" value="FecR"/>
    <property type="match status" value="1"/>
</dbReference>
<dbReference type="Pfam" id="PF16344">
    <property type="entry name" value="FecR_C"/>
    <property type="match status" value="1"/>
</dbReference>
<comment type="caution">
    <text evidence="4">The sequence shown here is derived from an EMBL/GenBank/DDBJ whole genome shotgun (WGS) entry which is preliminary data.</text>
</comment>
<dbReference type="RefSeq" id="WP_119670896.1">
    <property type="nucleotide sequence ID" value="NZ_QXED01000010.1"/>
</dbReference>
<evidence type="ECO:0000259" key="3">
    <source>
        <dbReference type="Pfam" id="PF16344"/>
    </source>
</evidence>
<dbReference type="Proteomes" id="UP000283523">
    <property type="component" value="Unassembled WGS sequence"/>
</dbReference>
<evidence type="ECO:0000313" key="4">
    <source>
        <dbReference type="EMBL" id="RIV18658.1"/>
    </source>
</evidence>
<proteinExistence type="predicted"/>
<reference evidence="4 5" key="1">
    <citation type="submission" date="2018-08" db="EMBL/GenBank/DDBJ databases">
        <title>Fibrisoma montanum sp. nov., isolated from Danxia mountain soil.</title>
        <authorList>
            <person name="Huang Y."/>
        </authorList>
    </citation>
    <scope>NUCLEOTIDE SEQUENCE [LARGE SCALE GENOMIC DNA]</scope>
    <source>
        <strain evidence="4 5">HYT19</strain>
    </source>
</reference>
<keyword evidence="1" id="KW-0472">Membrane</keyword>
<keyword evidence="1" id="KW-1133">Transmembrane helix</keyword>
<keyword evidence="5" id="KW-1185">Reference proteome</keyword>
<dbReference type="PANTHER" id="PTHR30273">
    <property type="entry name" value="PERIPLASMIC SIGNAL SENSOR AND SIGMA FACTOR ACTIVATOR FECR-RELATED"/>
    <property type="match status" value="1"/>
</dbReference>
<evidence type="ECO:0000256" key="1">
    <source>
        <dbReference type="SAM" id="Phobius"/>
    </source>
</evidence>
<organism evidence="4 5">
    <name type="scientific">Fibrisoma montanum</name>
    <dbReference type="NCBI Taxonomy" id="2305895"/>
    <lineage>
        <taxon>Bacteria</taxon>
        <taxon>Pseudomonadati</taxon>
        <taxon>Bacteroidota</taxon>
        <taxon>Cytophagia</taxon>
        <taxon>Cytophagales</taxon>
        <taxon>Spirosomataceae</taxon>
        <taxon>Fibrisoma</taxon>
    </lineage>
</organism>
<dbReference type="EMBL" id="QXED01000010">
    <property type="protein sequence ID" value="RIV18658.1"/>
    <property type="molecule type" value="Genomic_DNA"/>
</dbReference>
<dbReference type="Gene3D" id="3.55.50.30">
    <property type="match status" value="1"/>
</dbReference>
<dbReference type="InterPro" id="IPR006860">
    <property type="entry name" value="FecR"/>
</dbReference>
<gene>
    <name evidence="4" type="ORF">DYU11_27180</name>
</gene>
<protein>
    <submittedName>
        <fullName evidence="4">FecR family protein</fullName>
    </submittedName>
</protein>
<feature type="domain" description="FecR protein" evidence="2">
    <location>
        <begin position="154"/>
        <end position="242"/>
    </location>
</feature>
<feature type="domain" description="Protein FecR C-terminal" evidence="3">
    <location>
        <begin position="300"/>
        <end position="369"/>
    </location>
</feature>
<dbReference type="GO" id="GO:0016989">
    <property type="term" value="F:sigma factor antagonist activity"/>
    <property type="evidence" value="ECO:0007669"/>
    <property type="project" value="TreeGrafter"/>
</dbReference>
<dbReference type="OrthoDB" id="645173at2"/>
<name>A0A418LZ82_9BACT</name>
<evidence type="ECO:0000259" key="2">
    <source>
        <dbReference type="Pfam" id="PF04773"/>
    </source>
</evidence>